<organism evidence="2 3">
    <name type="scientific">Acer negundo</name>
    <name type="common">Box elder</name>
    <dbReference type="NCBI Taxonomy" id="4023"/>
    <lineage>
        <taxon>Eukaryota</taxon>
        <taxon>Viridiplantae</taxon>
        <taxon>Streptophyta</taxon>
        <taxon>Embryophyta</taxon>
        <taxon>Tracheophyta</taxon>
        <taxon>Spermatophyta</taxon>
        <taxon>Magnoliopsida</taxon>
        <taxon>eudicotyledons</taxon>
        <taxon>Gunneridae</taxon>
        <taxon>Pentapetalae</taxon>
        <taxon>rosids</taxon>
        <taxon>malvids</taxon>
        <taxon>Sapindales</taxon>
        <taxon>Sapindaceae</taxon>
        <taxon>Hippocastanoideae</taxon>
        <taxon>Acereae</taxon>
        <taxon>Acer</taxon>
    </lineage>
</organism>
<evidence type="ECO:0000313" key="3">
    <source>
        <dbReference type="Proteomes" id="UP001064489"/>
    </source>
</evidence>
<accession>A0AAD5ISC7</accession>
<proteinExistence type="predicted"/>
<keyword evidence="3" id="KW-1185">Reference proteome</keyword>
<feature type="compositionally biased region" description="Gly residues" evidence="1">
    <location>
        <begin position="51"/>
        <end position="90"/>
    </location>
</feature>
<reference evidence="2" key="2">
    <citation type="submission" date="2023-02" db="EMBL/GenBank/DDBJ databases">
        <authorList>
            <person name="Swenson N.G."/>
            <person name="Wegrzyn J.L."/>
            <person name="Mcevoy S.L."/>
        </authorList>
    </citation>
    <scope>NUCLEOTIDE SEQUENCE</scope>
    <source>
        <strain evidence="2">91603</strain>
        <tissue evidence="2">Leaf</tissue>
    </source>
</reference>
<sequence length="90" mass="8634">MEDAKYSCGWPCCGRYYHGPCRSCCSPAEVPYSVEDQKLMAADQELNQIDGHGGGGHGGGGHGGGGHGGGGHGGGGHGGGGHGGGGGGKQ</sequence>
<gene>
    <name evidence="2" type="ORF">LWI28_000191</name>
</gene>
<name>A0AAD5ISC7_ACENE</name>
<dbReference type="AlphaFoldDB" id="A0AAD5ISC7"/>
<dbReference type="Proteomes" id="UP001064489">
    <property type="component" value="Chromosome 5"/>
</dbReference>
<comment type="caution">
    <text evidence="2">The sequence shown here is derived from an EMBL/GenBank/DDBJ whole genome shotgun (WGS) entry which is preliminary data.</text>
</comment>
<feature type="region of interest" description="Disordered" evidence="1">
    <location>
        <begin position="45"/>
        <end position="90"/>
    </location>
</feature>
<dbReference type="EMBL" id="JAJSOW010000102">
    <property type="protein sequence ID" value="KAI9176235.1"/>
    <property type="molecule type" value="Genomic_DNA"/>
</dbReference>
<evidence type="ECO:0000313" key="2">
    <source>
        <dbReference type="EMBL" id="KAI9176235.1"/>
    </source>
</evidence>
<evidence type="ECO:0000256" key="1">
    <source>
        <dbReference type="SAM" id="MobiDB-lite"/>
    </source>
</evidence>
<protein>
    <submittedName>
        <fullName evidence="2">Uncharacterized protein</fullName>
    </submittedName>
</protein>
<reference evidence="2" key="1">
    <citation type="journal article" date="2022" name="Plant J.">
        <title>Strategies of tolerance reflected in two North American maple genomes.</title>
        <authorList>
            <person name="McEvoy S.L."/>
            <person name="Sezen U.U."/>
            <person name="Trouern-Trend A."/>
            <person name="McMahon S.M."/>
            <person name="Schaberg P.G."/>
            <person name="Yang J."/>
            <person name="Wegrzyn J.L."/>
            <person name="Swenson N.G."/>
        </authorList>
    </citation>
    <scope>NUCLEOTIDE SEQUENCE</scope>
    <source>
        <strain evidence="2">91603</strain>
    </source>
</reference>